<feature type="domain" description="HAMP" evidence="5">
    <location>
        <begin position="312"/>
        <end position="366"/>
    </location>
</feature>
<evidence type="ECO:0000256" key="1">
    <source>
        <dbReference type="ARBA" id="ARBA00022500"/>
    </source>
</evidence>
<dbReference type="Proteomes" id="UP000295277">
    <property type="component" value="Unassembled WGS sequence"/>
</dbReference>
<feature type="transmembrane region" description="Helical" evidence="4">
    <location>
        <begin position="291"/>
        <end position="311"/>
    </location>
</feature>
<dbReference type="SUPFAM" id="SSF103190">
    <property type="entry name" value="Sensory domain-like"/>
    <property type="match status" value="1"/>
</dbReference>
<evidence type="ECO:0000256" key="2">
    <source>
        <dbReference type="ARBA" id="ARBA00029447"/>
    </source>
</evidence>
<accession>A0A4V6NJM1</accession>
<evidence type="ECO:0000256" key="3">
    <source>
        <dbReference type="SAM" id="MobiDB-lite"/>
    </source>
</evidence>
<keyword evidence="4" id="KW-0812">Transmembrane</keyword>
<dbReference type="InterPro" id="IPR029150">
    <property type="entry name" value="dCache_3"/>
</dbReference>
<feature type="domain" description="HAMP" evidence="5">
    <location>
        <begin position="386"/>
        <end position="429"/>
    </location>
</feature>
<dbReference type="GO" id="GO:0006935">
    <property type="term" value="P:chemotaxis"/>
    <property type="evidence" value="ECO:0007669"/>
    <property type="project" value="UniProtKB-KW"/>
</dbReference>
<feature type="transmembrane region" description="Helical" evidence="4">
    <location>
        <begin position="7"/>
        <end position="28"/>
    </location>
</feature>
<dbReference type="EMBL" id="SLVM01000030">
    <property type="protein sequence ID" value="TCM77360.1"/>
    <property type="molecule type" value="Genomic_DNA"/>
</dbReference>
<evidence type="ECO:0000313" key="6">
    <source>
        <dbReference type="EMBL" id="TCM77360.1"/>
    </source>
</evidence>
<dbReference type="Pfam" id="PF14827">
    <property type="entry name" value="dCache_3"/>
    <property type="match status" value="1"/>
</dbReference>
<evidence type="ECO:0000313" key="7">
    <source>
        <dbReference type="Proteomes" id="UP000295277"/>
    </source>
</evidence>
<keyword evidence="4" id="KW-1133">Transmembrane helix</keyword>
<dbReference type="Gene3D" id="6.10.340.10">
    <property type="match status" value="1"/>
</dbReference>
<reference evidence="6 7" key="1">
    <citation type="submission" date="2019-03" db="EMBL/GenBank/DDBJ databases">
        <title>Genomic Encyclopedia of Type Strains, Phase IV (KMG-IV): sequencing the most valuable type-strain genomes for metagenomic binning, comparative biology and taxonomic classification.</title>
        <authorList>
            <person name="Goeker M."/>
        </authorList>
    </citation>
    <scope>NUCLEOTIDE SEQUENCE [LARGE SCALE GENOMIC DNA]</scope>
    <source>
        <strain evidence="6 7">DSM 21153</strain>
    </source>
</reference>
<dbReference type="RefSeq" id="WP_165899293.1">
    <property type="nucleotide sequence ID" value="NZ_SLVM01000030.1"/>
</dbReference>
<organism evidence="6 7">
    <name type="scientific">Rhodovulum steppense</name>
    <dbReference type="NCBI Taxonomy" id="540251"/>
    <lineage>
        <taxon>Bacteria</taxon>
        <taxon>Pseudomonadati</taxon>
        <taxon>Pseudomonadota</taxon>
        <taxon>Alphaproteobacteria</taxon>
        <taxon>Rhodobacterales</taxon>
        <taxon>Paracoccaceae</taxon>
        <taxon>Rhodovulum</taxon>
    </lineage>
</organism>
<gene>
    <name evidence="6" type="ORF">EV216_13041</name>
</gene>
<dbReference type="GO" id="GO:0016020">
    <property type="term" value="C:membrane"/>
    <property type="evidence" value="ECO:0007669"/>
    <property type="project" value="InterPro"/>
</dbReference>
<keyword evidence="7" id="KW-1185">Reference proteome</keyword>
<dbReference type="GO" id="GO:0007165">
    <property type="term" value="P:signal transduction"/>
    <property type="evidence" value="ECO:0007669"/>
    <property type="project" value="InterPro"/>
</dbReference>
<dbReference type="PROSITE" id="PS50885">
    <property type="entry name" value="HAMP"/>
    <property type="match status" value="2"/>
</dbReference>
<dbReference type="InterPro" id="IPR003660">
    <property type="entry name" value="HAMP_dom"/>
</dbReference>
<dbReference type="InterPro" id="IPR029151">
    <property type="entry name" value="Sensor-like_sf"/>
</dbReference>
<dbReference type="InterPro" id="IPR051310">
    <property type="entry name" value="MCP_chemotaxis"/>
</dbReference>
<dbReference type="PANTHER" id="PTHR43531">
    <property type="entry name" value="PROTEIN ICFG"/>
    <property type="match status" value="1"/>
</dbReference>
<name>A0A4V6NJM1_9RHOB</name>
<comment type="similarity">
    <text evidence="2">Belongs to the methyl-accepting chemotaxis (MCP) protein family.</text>
</comment>
<protein>
    <submittedName>
        <fullName evidence="6">HAMP domain-containing protein</fullName>
    </submittedName>
</protein>
<dbReference type="Pfam" id="PF00672">
    <property type="entry name" value="HAMP"/>
    <property type="match status" value="1"/>
</dbReference>
<keyword evidence="4" id="KW-0472">Membrane</keyword>
<dbReference type="Gene3D" id="1.10.287.950">
    <property type="entry name" value="Methyl-accepting chemotaxis protein"/>
    <property type="match status" value="1"/>
</dbReference>
<sequence length="465" mass="49553">MSLRAKIILSILASVALSALVILVPMLFGMKGMIEQGTARELEQVRQRFQSALDDRNHNALSMATMVARMPQVQAAVVAGDREALHDLFVPGFAELRDQQGVRQFHFHTPQSHSFFRVNQPETFGDDLSAFRKTVVLANTTRAPVTGLELGRGGLAVRGIAPIAHNGGHVGTVEFGLSLDEDFFRALVAESEVQMEFYVVPGTGINSFESSDSAALNRSVASIDAPPLLSANAVLGARDIGIDPYELLIGTEPFSGAAFPVKDFAGETVGMLHVMVPRASYLALMNEARTIAFAAAAAALILGLLGALLMGGRITATLADLIAKLKRLSDGDLQIDVSAAQAAGGELGQLANGIAAFRDHRLQEVTTLAREREEAQAHRVALVEILGDGLQRLAAGDLSTPIREDLGEGYNSVRDDYNASLDSLADLIGSLREAATEIHARAEEIGGASEDLSHRTENQAATLEE</sequence>
<dbReference type="Gene3D" id="3.30.450.20">
    <property type="entry name" value="PAS domain"/>
    <property type="match status" value="1"/>
</dbReference>
<dbReference type="PANTHER" id="PTHR43531:SF11">
    <property type="entry name" value="METHYL-ACCEPTING CHEMOTAXIS PROTEIN 3"/>
    <property type="match status" value="1"/>
</dbReference>
<comment type="caution">
    <text evidence="6">The sequence shown here is derived from an EMBL/GenBank/DDBJ whole genome shotgun (WGS) entry which is preliminary data.</text>
</comment>
<feature type="region of interest" description="Disordered" evidence="3">
    <location>
        <begin position="443"/>
        <end position="465"/>
    </location>
</feature>
<feature type="non-terminal residue" evidence="6">
    <location>
        <position position="465"/>
    </location>
</feature>
<evidence type="ECO:0000259" key="5">
    <source>
        <dbReference type="PROSITE" id="PS50885"/>
    </source>
</evidence>
<dbReference type="AlphaFoldDB" id="A0A4V6NJM1"/>
<dbReference type="SMART" id="SM00304">
    <property type="entry name" value="HAMP"/>
    <property type="match status" value="2"/>
</dbReference>
<proteinExistence type="inferred from homology"/>
<keyword evidence="1" id="KW-0145">Chemotaxis</keyword>
<evidence type="ECO:0000256" key="4">
    <source>
        <dbReference type="SAM" id="Phobius"/>
    </source>
</evidence>